<keyword evidence="3" id="KW-1185">Reference proteome</keyword>
<dbReference type="eggNOG" id="COG1539">
    <property type="taxonomic scope" value="Bacteria"/>
</dbReference>
<reference evidence="2 3" key="1">
    <citation type="journal article" date="2012" name="Stand. Genomic Sci.">
        <title>Complete genome sequence of the sulfur compounds oxidizing chemolithoautotroph Sulfuricurvum kujiense type strain (YK-1(T)).</title>
        <authorList>
            <person name="Han C."/>
            <person name="Kotsyurbenko O."/>
            <person name="Chertkov O."/>
            <person name="Held B."/>
            <person name="Lapidus A."/>
            <person name="Nolan M."/>
            <person name="Lucas S."/>
            <person name="Hammon N."/>
            <person name="Deshpande S."/>
            <person name="Cheng J.F."/>
            <person name="Tapia R."/>
            <person name="Goodwin L.A."/>
            <person name="Pitluck S."/>
            <person name="Liolios K."/>
            <person name="Pagani I."/>
            <person name="Ivanova N."/>
            <person name="Mavromatis K."/>
            <person name="Mikhailova N."/>
            <person name="Pati A."/>
            <person name="Chen A."/>
            <person name="Palaniappan K."/>
            <person name="Land M."/>
            <person name="Hauser L."/>
            <person name="Chang Y.J."/>
            <person name="Jeffries C.D."/>
            <person name="Brambilla E.M."/>
            <person name="Rohde M."/>
            <person name="Spring S."/>
            <person name="Sikorski J."/>
            <person name="Goker M."/>
            <person name="Woyke T."/>
            <person name="Bristow J."/>
            <person name="Eisen J.A."/>
            <person name="Markowitz V."/>
            <person name="Hugenholtz P."/>
            <person name="Kyrpides N.C."/>
            <person name="Klenk H.P."/>
            <person name="Detter J.C."/>
        </authorList>
    </citation>
    <scope>NUCLEOTIDE SEQUENCE [LARGE SCALE GENOMIC DNA]</scope>
    <source>
        <strain evidence="3">ATCC BAA-921 / DSM 16994 / JCM 11577 / YK-1</strain>
    </source>
</reference>
<dbReference type="Gene3D" id="3.30.1130.10">
    <property type="match status" value="1"/>
</dbReference>
<gene>
    <name evidence="2" type="ordered locus">Sulku_0437</name>
</gene>
<dbReference type="InterPro" id="IPR006157">
    <property type="entry name" value="FolB_dom"/>
</dbReference>
<evidence type="ECO:0000313" key="3">
    <source>
        <dbReference type="Proteomes" id="UP000008721"/>
    </source>
</evidence>
<evidence type="ECO:0000259" key="1">
    <source>
        <dbReference type="SMART" id="SM00905"/>
    </source>
</evidence>
<dbReference type="SUPFAM" id="SSF55620">
    <property type="entry name" value="Tetrahydrobiopterin biosynthesis enzymes-like"/>
    <property type="match status" value="1"/>
</dbReference>
<dbReference type="RefSeq" id="WP_013459301.1">
    <property type="nucleotide sequence ID" value="NC_014762.1"/>
</dbReference>
<evidence type="ECO:0000313" key="2">
    <source>
        <dbReference type="EMBL" id="ADR33104.1"/>
    </source>
</evidence>
<proteinExistence type="predicted"/>
<dbReference type="HOGENOM" id="CLU_112632_4_0_7"/>
<dbReference type="Pfam" id="PF02152">
    <property type="entry name" value="FolB"/>
    <property type="match status" value="1"/>
</dbReference>
<dbReference type="GO" id="GO:0006760">
    <property type="term" value="P:folic acid-containing compound metabolic process"/>
    <property type="evidence" value="ECO:0007669"/>
    <property type="project" value="InterPro"/>
</dbReference>
<sequence>MKILIENLTFDAIIGILDFERTDPQQVQIDCTIDYTYTGDNFINYADIACMIETTVQTEQFELIETALEVLAAKLKLSFPLIDALSLTFRKPNILPNCTVGVQKNFIF</sequence>
<dbReference type="SMART" id="SM00905">
    <property type="entry name" value="FolB"/>
    <property type="match status" value="1"/>
</dbReference>
<dbReference type="NCBIfam" id="TIGR00526">
    <property type="entry name" value="folB_dom"/>
    <property type="match status" value="1"/>
</dbReference>
<accession>E4TZL6</accession>
<dbReference type="OrthoDB" id="5373183at2"/>
<feature type="domain" description="Dihydroneopterin aldolase/epimerase" evidence="1">
    <location>
        <begin position="3"/>
        <end position="104"/>
    </location>
</feature>
<organism evidence="2 3">
    <name type="scientific">Sulfuricurvum kujiense (strain ATCC BAA-921 / DSM 16994 / JCM 11577 / YK-1)</name>
    <dbReference type="NCBI Taxonomy" id="709032"/>
    <lineage>
        <taxon>Bacteria</taxon>
        <taxon>Pseudomonadati</taxon>
        <taxon>Campylobacterota</taxon>
        <taxon>Epsilonproteobacteria</taxon>
        <taxon>Campylobacterales</taxon>
        <taxon>Sulfurimonadaceae</taxon>
        <taxon>Sulfuricurvum</taxon>
    </lineage>
</organism>
<dbReference type="KEGG" id="sku:Sulku_0437"/>
<protein>
    <submittedName>
        <fullName evidence="2">Dihydroneopterin aldolase</fullName>
    </submittedName>
</protein>
<dbReference type="InterPro" id="IPR043133">
    <property type="entry name" value="GTP-CH-I_C/QueF"/>
</dbReference>
<name>E4TZL6_SULKY</name>
<dbReference type="AlphaFoldDB" id="E4TZL6"/>
<dbReference type="GO" id="GO:0004150">
    <property type="term" value="F:dihydroneopterin aldolase activity"/>
    <property type="evidence" value="ECO:0007669"/>
    <property type="project" value="InterPro"/>
</dbReference>
<dbReference type="EMBL" id="CP002355">
    <property type="protein sequence ID" value="ADR33104.1"/>
    <property type="molecule type" value="Genomic_DNA"/>
</dbReference>
<dbReference type="STRING" id="709032.Sulku_0437"/>
<dbReference type="Proteomes" id="UP000008721">
    <property type="component" value="Chromosome"/>
</dbReference>